<dbReference type="EMBL" id="BRXE01000011">
    <property type="protein sequence ID" value="GLB82402.1"/>
    <property type="molecule type" value="Genomic_DNA"/>
</dbReference>
<keyword evidence="4" id="KW-1185">Reference proteome</keyword>
<dbReference type="Proteomes" id="UP001064782">
    <property type="component" value="Unassembled WGS sequence"/>
</dbReference>
<protein>
    <recommendedName>
        <fullName evidence="5">DUF4386 domain-containing protein</fullName>
    </recommendedName>
</protein>
<feature type="transmembrane region" description="Helical" evidence="1">
    <location>
        <begin position="20"/>
        <end position="47"/>
    </location>
</feature>
<dbReference type="RefSeq" id="WP_238305265.1">
    <property type="nucleotide sequence ID" value="NZ_BRXE01000011.1"/>
</dbReference>
<gene>
    <name evidence="3" type="ORF">Mkiyose1413_25430</name>
    <name evidence="2" type="ORF">SRL2020028_16580</name>
</gene>
<feature type="transmembrane region" description="Helical" evidence="1">
    <location>
        <begin position="213"/>
        <end position="234"/>
    </location>
</feature>
<reference evidence="3" key="1">
    <citation type="submission" date="2022-08" db="EMBL/GenBank/DDBJ databases">
        <title>Mycobacterium kiyosense sp. nov., scotochromogenic slow-glowing species isolated from respiratory specimens.</title>
        <authorList>
            <person name="Fukano H."/>
            <person name="Kazumi Y."/>
            <person name="Sakagami N."/>
            <person name="Ato M."/>
            <person name="Mitarai S."/>
            <person name="Hoshino Y."/>
        </authorList>
    </citation>
    <scope>NUCLEOTIDE SEQUENCE</scope>
    <source>
        <strain evidence="3">1413</strain>
        <strain evidence="2">SRL2020-028</strain>
    </source>
</reference>
<evidence type="ECO:0000313" key="4">
    <source>
        <dbReference type="Proteomes" id="UP001064782"/>
    </source>
</evidence>
<feature type="transmembrane region" description="Helical" evidence="1">
    <location>
        <begin position="67"/>
        <end position="90"/>
    </location>
</feature>
<organism evidence="3 4">
    <name type="scientific">Mycobacterium kiyosense</name>
    <dbReference type="NCBI Taxonomy" id="2871094"/>
    <lineage>
        <taxon>Bacteria</taxon>
        <taxon>Bacillati</taxon>
        <taxon>Actinomycetota</taxon>
        <taxon>Actinomycetes</taxon>
        <taxon>Mycobacteriales</taxon>
        <taxon>Mycobacteriaceae</taxon>
        <taxon>Mycobacterium</taxon>
    </lineage>
</organism>
<dbReference type="Proteomes" id="UP001165663">
    <property type="component" value="Unassembled WGS sequence"/>
</dbReference>
<dbReference type="GeneID" id="83630449"/>
<evidence type="ECO:0000256" key="1">
    <source>
        <dbReference type="SAM" id="Phobius"/>
    </source>
</evidence>
<feature type="transmembrane region" description="Helical" evidence="1">
    <location>
        <begin position="181"/>
        <end position="201"/>
    </location>
</feature>
<keyword evidence="1" id="KW-0472">Membrane</keyword>
<dbReference type="AlphaFoldDB" id="A0A9P3UUG1"/>
<evidence type="ECO:0000313" key="2">
    <source>
        <dbReference type="EMBL" id="GLB82402.1"/>
    </source>
</evidence>
<proteinExistence type="predicted"/>
<feature type="transmembrane region" description="Helical" evidence="1">
    <location>
        <begin position="145"/>
        <end position="169"/>
    </location>
</feature>
<evidence type="ECO:0008006" key="5">
    <source>
        <dbReference type="Google" id="ProtNLM"/>
    </source>
</evidence>
<evidence type="ECO:0000313" key="3">
    <source>
        <dbReference type="EMBL" id="GLD30660.1"/>
    </source>
</evidence>
<accession>A0A9P3UUG1</accession>
<sequence length="250" mass="27577">MVLTMPTERESRVETIAQRLFLIAGPATLIGFAIGAIPIGHFVPPFITPGDTAMQVAAQYAEHATRIRWGAMIAMISLSMLTPWGIAVAVQTRRFGGRSQTLCYLQIACAAISTTIIVFMCMFWAIPAFRPGDVPPDIVRALNDIAYFLIVWPYFPFTIWVLAVGLAVLLDSGRDPVFPRWVGYFSLWNAISYLPAGFMVFFHSGPIAWNGPLALYIPLASFFAWMVIVTCYGFRNLSREVPAGSNTVSA</sequence>
<feature type="transmembrane region" description="Helical" evidence="1">
    <location>
        <begin position="102"/>
        <end position="125"/>
    </location>
</feature>
<keyword evidence="1" id="KW-1133">Transmembrane helix</keyword>
<dbReference type="EMBL" id="BRZI01000016">
    <property type="protein sequence ID" value="GLD30660.1"/>
    <property type="molecule type" value="Genomic_DNA"/>
</dbReference>
<comment type="caution">
    <text evidence="3">The sequence shown here is derived from an EMBL/GenBank/DDBJ whole genome shotgun (WGS) entry which is preliminary data.</text>
</comment>
<name>A0A9P3UUG1_9MYCO</name>
<keyword evidence="1" id="KW-0812">Transmembrane</keyword>